<evidence type="ECO:0000313" key="15">
    <source>
        <dbReference type="EMBL" id="SQI34396.1"/>
    </source>
</evidence>
<dbReference type="Gene3D" id="3.20.20.70">
    <property type="entry name" value="Aldolase class I"/>
    <property type="match status" value="1"/>
</dbReference>
<keyword evidence="9 13" id="KW-0963">Cytoplasm</keyword>
<dbReference type="GO" id="GO:0006094">
    <property type="term" value="P:gluconeogenesis"/>
    <property type="evidence" value="ECO:0007669"/>
    <property type="project" value="UniProtKB-UniRule"/>
</dbReference>
<dbReference type="FunFam" id="3.20.20.70:FF:000020">
    <property type="entry name" value="Triosephosphate isomerase"/>
    <property type="match status" value="1"/>
</dbReference>
<comment type="function">
    <text evidence="12 13">Involved in the gluconeogenesis. Catalyzes stereospecifically the conversion of dihydroxyacetone phosphate (DHAP) to D-glyceraldehyde-3-phosphate (G3P).</text>
</comment>
<evidence type="ECO:0000256" key="8">
    <source>
        <dbReference type="ARBA" id="ARBA00022432"/>
    </source>
</evidence>
<comment type="similarity">
    <text evidence="4 13 14">Belongs to the triosephosphate isomerase family.</text>
</comment>
<feature type="binding site" evidence="13">
    <location>
        <begin position="233"/>
        <end position="234"/>
    </location>
    <ligand>
        <name>substrate</name>
    </ligand>
</feature>
<proteinExistence type="inferred from homology"/>
<dbReference type="CDD" id="cd00311">
    <property type="entry name" value="TIM"/>
    <property type="match status" value="1"/>
</dbReference>
<dbReference type="GO" id="GO:0046166">
    <property type="term" value="P:glyceraldehyde-3-phosphate biosynthetic process"/>
    <property type="evidence" value="ECO:0007669"/>
    <property type="project" value="TreeGrafter"/>
</dbReference>
<sequence length="256" mass="27103">MRHPLVMGNWKLNGSRHMVNELIAGLRHELSSVDGCDVAIAPPFIYLDLAKHELAGGRIMLGAQNVDVNLSGAFTGETSANMLKDVGAKYIIIGHSERRTYHKESDERIAEKFAIVKEAGLVPVLCIGETEAENEAGQTEAVCARQIDAVLKTLGVKAMENTVIAYEPVWAIGTGKSATPAQAQAVHKFIRDHIAKHDAQVAAGIIIQYGGSVNAANAAELFSQPDIDGALVGGASLKADAFAVIVKAAAEAKKAK</sequence>
<comment type="catalytic activity">
    <reaction evidence="1 13 14">
        <text>D-glyceraldehyde 3-phosphate = dihydroxyacetone phosphate</text>
        <dbReference type="Rhea" id="RHEA:18585"/>
        <dbReference type="ChEBI" id="CHEBI:57642"/>
        <dbReference type="ChEBI" id="CHEBI:59776"/>
        <dbReference type="EC" id="5.3.1.1"/>
    </reaction>
</comment>
<dbReference type="OrthoDB" id="9809429at2"/>
<feature type="binding site" evidence="13">
    <location>
        <position position="173"/>
    </location>
    <ligand>
        <name>substrate</name>
    </ligand>
</feature>
<dbReference type="PANTHER" id="PTHR21139">
    <property type="entry name" value="TRIOSEPHOSPHATE ISOMERASE"/>
    <property type="match status" value="1"/>
</dbReference>
<evidence type="ECO:0000256" key="3">
    <source>
        <dbReference type="ARBA" id="ARBA00004939"/>
    </source>
</evidence>
<dbReference type="HAMAP" id="MF_00147_B">
    <property type="entry name" value="TIM_B"/>
    <property type="match status" value="1"/>
</dbReference>
<keyword evidence="10 13" id="KW-0324">Glycolysis</keyword>
<evidence type="ECO:0000256" key="2">
    <source>
        <dbReference type="ARBA" id="ARBA00004742"/>
    </source>
</evidence>
<comment type="subunit">
    <text evidence="5 13 14">Homodimer.</text>
</comment>
<dbReference type="EC" id="5.3.1.1" evidence="6 13"/>
<evidence type="ECO:0000256" key="11">
    <source>
        <dbReference type="ARBA" id="ARBA00023235"/>
    </source>
</evidence>
<evidence type="ECO:0000256" key="14">
    <source>
        <dbReference type="RuleBase" id="RU363013"/>
    </source>
</evidence>
<feature type="binding site" evidence="13">
    <location>
        <begin position="9"/>
        <end position="11"/>
    </location>
    <ligand>
        <name>substrate</name>
    </ligand>
</feature>
<dbReference type="GO" id="GO:0019563">
    <property type="term" value="P:glycerol catabolic process"/>
    <property type="evidence" value="ECO:0007669"/>
    <property type="project" value="TreeGrafter"/>
</dbReference>
<dbReference type="GO" id="GO:0005829">
    <property type="term" value="C:cytosol"/>
    <property type="evidence" value="ECO:0007669"/>
    <property type="project" value="TreeGrafter"/>
</dbReference>
<evidence type="ECO:0000256" key="1">
    <source>
        <dbReference type="ARBA" id="ARBA00000474"/>
    </source>
</evidence>
<feature type="active site" description="Proton acceptor" evidence="13">
    <location>
        <position position="167"/>
    </location>
</feature>
<dbReference type="KEGG" id="lri:NCTC12151_00159"/>
<dbReference type="GO" id="GO:0004807">
    <property type="term" value="F:triose-phosphate isomerase activity"/>
    <property type="evidence" value="ECO:0007669"/>
    <property type="project" value="UniProtKB-UniRule"/>
</dbReference>
<evidence type="ECO:0000256" key="10">
    <source>
        <dbReference type="ARBA" id="ARBA00023152"/>
    </source>
</evidence>
<gene>
    <name evidence="15" type="primary">tpiA_1</name>
    <name evidence="13" type="synonym">tpiA</name>
    <name evidence="15" type="ORF">NCTC12151_00159</name>
</gene>
<organism evidence="15 16">
    <name type="scientific">Leminorella richardii</name>
    <dbReference type="NCBI Taxonomy" id="158841"/>
    <lineage>
        <taxon>Bacteria</taxon>
        <taxon>Pseudomonadati</taxon>
        <taxon>Pseudomonadota</taxon>
        <taxon>Gammaproteobacteria</taxon>
        <taxon>Enterobacterales</taxon>
        <taxon>Budviciaceae</taxon>
        <taxon>Leminorella</taxon>
    </lineage>
</organism>
<dbReference type="Proteomes" id="UP000249005">
    <property type="component" value="Chromosome 1"/>
</dbReference>
<evidence type="ECO:0000256" key="4">
    <source>
        <dbReference type="ARBA" id="ARBA00007422"/>
    </source>
</evidence>
<dbReference type="RefSeq" id="WP_111738863.1">
    <property type="nucleotide sequence ID" value="NZ_LR698987.1"/>
</dbReference>
<dbReference type="UniPathway" id="UPA00138"/>
<dbReference type="Pfam" id="PF00121">
    <property type="entry name" value="TIM"/>
    <property type="match status" value="1"/>
</dbReference>
<dbReference type="PANTHER" id="PTHR21139:SF42">
    <property type="entry name" value="TRIOSEPHOSPHATE ISOMERASE"/>
    <property type="match status" value="1"/>
</dbReference>
<reference evidence="15 16" key="1">
    <citation type="submission" date="2018-06" db="EMBL/GenBank/DDBJ databases">
        <authorList>
            <consortium name="Pathogen Informatics"/>
            <person name="Doyle S."/>
        </authorList>
    </citation>
    <scope>NUCLEOTIDE SEQUENCE [LARGE SCALE GENOMIC DNA]</scope>
    <source>
        <strain evidence="15 16">NCTC12151</strain>
    </source>
</reference>
<feature type="binding site" evidence="13">
    <location>
        <position position="212"/>
    </location>
    <ligand>
        <name>substrate</name>
    </ligand>
</feature>
<evidence type="ECO:0000256" key="5">
    <source>
        <dbReference type="ARBA" id="ARBA00011738"/>
    </source>
</evidence>
<comment type="pathway">
    <text evidence="3">Carbohydrate metabolism; erythritol degradation.</text>
</comment>
<accession>A0A2X4U3K9</accession>
<dbReference type="InterPro" id="IPR000652">
    <property type="entry name" value="Triosephosphate_isomerase"/>
</dbReference>
<dbReference type="SUPFAM" id="SSF51351">
    <property type="entry name" value="Triosephosphate isomerase (TIM)"/>
    <property type="match status" value="1"/>
</dbReference>
<comment type="pathway">
    <text evidence="13 14">Carbohydrate degradation; glycolysis; D-glyceraldehyde 3-phosphate from glycerone phosphate: step 1/1.</text>
</comment>
<dbReference type="InterPro" id="IPR035990">
    <property type="entry name" value="TIM_sf"/>
</dbReference>
<dbReference type="NCBIfam" id="TIGR00419">
    <property type="entry name" value="tim"/>
    <property type="match status" value="1"/>
</dbReference>
<evidence type="ECO:0000256" key="9">
    <source>
        <dbReference type="ARBA" id="ARBA00022490"/>
    </source>
</evidence>
<name>A0A2X4U3K9_9GAMM</name>
<dbReference type="GO" id="GO:0006096">
    <property type="term" value="P:glycolytic process"/>
    <property type="evidence" value="ECO:0007669"/>
    <property type="project" value="UniProtKB-UniRule"/>
</dbReference>
<keyword evidence="16" id="KW-1185">Reference proteome</keyword>
<dbReference type="InterPro" id="IPR020861">
    <property type="entry name" value="Triosephosphate_isomerase_AS"/>
</dbReference>
<protein>
    <recommendedName>
        <fullName evidence="7 13">Triosephosphate isomerase</fullName>
        <shortName evidence="13">TIM</shortName>
        <shortName evidence="13">TPI</shortName>
        <ecNumber evidence="6 13">5.3.1.1</ecNumber>
    </recommendedName>
    <alternativeName>
        <fullName evidence="13">Triose-phosphate isomerase</fullName>
    </alternativeName>
</protein>
<dbReference type="InterPro" id="IPR022896">
    <property type="entry name" value="TrioseP_Isoase_bac/euk"/>
</dbReference>
<comment type="subcellular location">
    <subcellularLocation>
        <location evidence="13 14">Cytoplasm</location>
    </subcellularLocation>
</comment>
<dbReference type="InterPro" id="IPR013785">
    <property type="entry name" value="Aldolase_TIM"/>
</dbReference>
<dbReference type="PROSITE" id="PS00171">
    <property type="entry name" value="TIM_1"/>
    <property type="match status" value="1"/>
</dbReference>
<keyword evidence="8 13" id="KW-0312">Gluconeogenesis</keyword>
<comment type="pathway">
    <text evidence="2 13 14">Carbohydrate biosynthesis; gluconeogenesis.</text>
</comment>
<evidence type="ECO:0000256" key="12">
    <source>
        <dbReference type="ARBA" id="ARBA00055680"/>
    </source>
</evidence>
<dbReference type="UniPathway" id="UPA00109">
    <property type="reaction ID" value="UER00189"/>
</dbReference>
<dbReference type="AlphaFoldDB" id="A0A2X4U3K9"/>
<dbReference type="EMBL" id="LS483470">
    <property type="protein sequence ID" value="SQI34396.1"/>
    <property type="molecule type" value="Genomic_DNA"/>
</dbReference>
<evidence type="ECO:0000256" key="7">
    <source>
        <dbReference type="ARBA" id="ARBA00019397"/>
    </source>
</evidence>
<evidence type="ECO:0000313" key="16">
    <source>
        <dbReference type="Proteomes" id="UP000249005"/>
    </source>
</evidence>
<keyword evidence="11 13" id="KW-0413">Isomerase</keyword>
<feature type="active site" description="Electrophile" evidence="13">
    <location>
        <position position="95"/>
    </location>
</feature>
<dbReference type="PROSITE" id="PS51440">
    <property type="entry name" value="TIM_2"/>
    <property type="match status" value="1"/>
</dbReference>
<evidence type="ECO:0000256" key="6">
    <source>
        <dbReference type="ARBA" id="ARBA00011940"/>
    </source>
</evidence>
<evidence type="ECO:0000256" key="13">
    <source>
        <dbReference type="HAMAP-Rule" id="MF_00147"/>
    </source>
</evidence>